<dbReference type="EMBL" id="JASZZX010000025">
    <property type="protein sequence ID" value="MDM3928694.1"/>
    <property type="molecule type" value="Genomic_DNA"/>
</dbReference>
<feature type="compositionally biased region" description="Gly residues" evidence="1">
    <location>
        <begin position="69"/>
        <end position="84"/>
    </location>
</feature>
<evidence type="ECO:0008006" key="5">
    <source>
        <dbReference type="Google" id="ProtNLM"/>
    </source>
</evidence>
<sequence>MIHLLDPALQWSAAHPRGVQLLADITSGGDGTSNGAINSLVSKGILTLGVLTVLVFGYRVFSTYAEGSSPGGPGPGGGGGTGGGKSKKLVEELKHFAIAVGLLVAAYSISDIVIDVVTGWFGQ</sequence>
<feature type="region of interest" description="Disordered" evidence="1">
    <location>
        <begin position="66"/>
        <end position="85"/>
    </location>
</feature>
<keyword evidence="2" id="KW-1133">Transmembrane helix</keyword>
<organism evidence="3 4">
    <name type="scientific">Mycobacterium intracellulare subsp. chimaera</name>
    <dbReference type="NCBI Taxonomy" id="222805"/>
    <lineage>
        <taxon>Bacteria</taxon>
        <taxon>Bacillati</taxon>
        <taxon>Actinomycetota</taxon>
        <taxon>Actinomycetes</taxon>
        <taxon>Mycobacteriales</taxon>
        <taxon>Mycobacteriaceae</taxon>
        <taxon>Mycobacterium</taxon>
        <taxon>Mycobacterium avium complex (MAC)</taxon>
    </lineage>
</organism>
<dbReference type="RefSeq" id="WP_145929602.1">
    <property type="nucleotide sequence ID" value="NZ_CP012886.2"/>
</dbReference>
<reference evidence="3 4" key="2">
    <citation type="submission" date="2023-06" db="EMBL/GenBank/DDBJ databases">
        <title>Itaconate inhibition of nontuberculous mycobacteria.</title>
        <authorList>
            <person name="Breen P."/>
            <person name="Zimbric M."/>
            <person name="Caverly L."/>
        </authorList>
    </citation>
    <scope>NUCLEOTIDE SEQUENCE [LARGE SCALE GENOMIC DNA]</scope>
    <source>
        <strain evidence="3 4">FLAC1071</strain>
    </source>
</reference>
<evidence type="ECO:0000256" key="2">
    <source>
        <dbReference type="SAM" id="Phobius"/>
    </source>
</evidence>
<feature type="transmembrane region" description="Helical" evidence="2">
    <location>
        <begin position="40"/>
        <end position="61"/>
    </location>
</feature>
<dbReference type="Proteomes" id="UP001529272">
    <property type="component" value="Unassembled WGS sequence"/>
</dbReference>
<gene>
    <name evidence="3" type="ORF">QRB35_22035</name>
</gene>
<evidence type="ECO:0000256" key="1">
    <source>
        <dbReference type="SAM" id="MobiDB-lite"/>
    </source>
</evidence>
<keyword evidence="4" id="KW-1185">Reference proteome</keyword>
<name>A0ABT7P608_MYCIT</name>
<feature type="transmembrane region" description="Helical" evidence="2">
    <location>
        <begin position="96"/>
        <end position="121"/>
    </location>
</feature>
<evidence type="ECO:0000313" key="3">
    <source>
        <dbReference type="EMBL" id="MDM3928694.1"/>
    </source>
</evidence>
<protein>
    <recommendedName>
        <fullName evidence="5">Integral membrane protein</fullName>
    </recommendedName>
</protein>
<evidence type="ECO:0000313" key="4">
    <source>
        <dbReference type="Proteomes" id="UP001529272"/>
    </source>
</evidence>
<comment type="caution">
    <text evidence="3">The sequence shown here is derived from an EMBL/GenBank/DDBJ whole genome shotgun (WGS) entry which is preliminary data.</text>
</comment>
<reference evidence="4" key="1">
    <citation type="submission" date="2023-06" db="EMBL/GenBank/DDBJ databases">
        <title>Itaconate inhibition of nontuberculous mycobacteria.</title>
        <authorList>
            <person name="Spilker T."/>
        </authorList>
    </citation>
    <scope>NUCLEOTIDE SEQUENCE [LARGE SCALE GENOMIC DNA]</scope>
    <source>
        <strain evidence="4">FLAC1071</strain>
    </source>
</reference>
<accession>A0ABT7P608</accession>
<proteinExistence type="predicted"/>
<keyword evidence="2" id="KW-0812">Transmembrane</keyword>
<keyword evidence="2" id="KW-0472">Membrane</keyword>